<dbReference type="EMBL" id="CP006682">
    <property type="protein sequence ID" value="AHB36517.1"/>
    <property type="molecule type" value="Genomic_DNA"/>
</dbReference>
<dbReference type="HOGENOM" id="CLU_1561920_0_0_14"/>
<dbReference type="Proteomes" id="UP000018550">
    <property type="component" value="Chromosome"/>
</dbReference>
<evidence type="ECO:0000313" key="2">
    <source>
        <dbReference type="Proteomes" id="UP000018550"/>
    </source>
</evidence>
<dbReference type="OrthoDB" id="389448at2"/>
<dbReference type="AlphaFoldDB" id="V5RIM6"/>
<organism evidence="1 2">
    <name type="scientific">Spiroplasma apis B31</name>
    <dbReference type="NCBI Taxonomy" id="1276258"/>
    <lineage>
        <taxon>Bacteria</taxon>
        <taxon>Bacillati</taxon>
        <taxon>Mycoplasmatota</taxon>
        <taxon>Mollicutes</taxon>
        <taxon>Entomoplasmatales</taxon>
        <taxon>Spiroplasmataceae</taxon>
        <taxon>Spiroplasma</taxon>
    </lineage>
</organism>
<sequence>MNKKEMMKQINIFLNKQGCQDILFYAPKDARFLVKENYRVIKDLFKISFKNKNMQNINIFLKFNPNSYIYRASNEDTISYLMELSDDDKNNIDEILNLYSGRDDNIGFEKMEFSLQSSPVRFLNTLNEFEINIYVEILKYPNMIKQTCSITKIMFFDIFGHFMRDFLPLFV</sequence>
<dbReference type="STRING" id="1276258.SAPIS_v1c06720"/>
<keyword evidence="2" id="KW-1185">Reference proteome</keyword>
<dbReference type="KEGG" id="sapi:SAPIS_v1c06720"/>
<protein>
    <submittedName>
        <fullName evidence="1">Uncharacterized protein</fullName>
    </submittedName>
</protein>
<reference evidence="1 2" key="1">
    <citation type="journal article" date="2014" name="Genome Announc.">
        <title>Complete Genome Sequence of Spiroplasma apis B31T (ATCC 33834), a Bacterium Associated with May Disease of Honeybees (Apis mellifera).</title>
        <authorList>
            <person name="Ku C."/>
            <person name="Lo W.S."/>
            <person name="Chen L.L."/>
            <person name="Kuo C.H."/>
        </authorList>
    </citation>
    <scope>NUCLEOTIDE SEQUENCE [LARGE SCALE GENOMIC DNA]</scope>
    <source>
        <strain evidence="1">B31</strain>
    </source>
</reference>
<proteinExistence type="predicted"/>
<accession>V5RIM6</accession>
<dbReference type="RefSeq" id="WP_023789682.1">
    <property type="nucleotide sequence ID" value="NC_022998.1"/>
</dbReference>
<gene>
    <name evidence="1" type="ORF">SAPIS_v1c06720</name>
</gene>
<name>V5RIM6_SPIAP</name>
<dbReference type="PATRIC" id="fig|1276258.3.peg.686"/>
<evidence type="ECO:0000313" key="1">
    <source>
        <dbReference type="EMBL" id="AHB36517.1"/>
    </source>
</evidence>